<keyword evidence="3" id="KW-0805">Transcription regulation</keyword>
<dbReference type="InterPro" id="IPR000835">
    <property type="entry name" value="HTH_MarR-typ"/>
</dbReference>
<gene>
    <name evidence="10" type="ordered locus">Bsph_3210</name>
</gene>
<dbReference type="InterPro" id="IPR055166">
    <property type="entry name" value="Transc_reg_Sar_Rot_HTH"/>
</dbReference>
<evidence type="ECO:0000256" key="4">
    <source>
        <dbReference type="ARBA" id="ARBA00023125"/>
    </source>
</evidence>
<evidence type="ECO:0000256" key="8">
    <source>
        <dbReference type="ARBA" id="ARBA00047207"/>
    </source>
</evidence>
<organism evidence="10 11">
    <name type="scientific">Lysinibacillus sphaericus (strain C3-41)</name>
    <dbReference type="NCBI Taxonomy" id="444177"/>
    <lineage>
        <taxon>Bacteria</taxon>
        <taxon>Bacillati</taxon>
        <taxon>Bacillota</taxon>
        <taxon>Bacilli</taxon>
        <taxon>Bacillales</taxon>
        <taxon>Bacillaceae</taxon>
        <taxon>Lysinibacillus</taxon>
    </lineage>
</organism>
<dbReference type="PANTHER" id="PTHR42756">
    <property type="entry name" value="TRANSCRIPTIONAL REGULATOR, MARR"/>
    <property type="match status" value="1"/>
</dbReference>
<dbReference type="SUPFAM" id="SSF46785">
    <property type="entry name" value="Winged helix' DNA-binding domain"/>
    <property type="match status" value="1"/>
</dbReference>
<evidence type="ECO:0000256" key="3">
    <source>
        <dbReference type="ARBA" id="ARBA00023015"/>
    </source>
</evidence>
<evidence type="ECO:0000256" key="1">
    <source>
        <dbReference type="ARBA" id="ARBA00004496"/>
    </source>
</evidence>
<name>B1HQ76_LYSSC</name>
<dbReference type="GO" id="GO:0003700">
    <property type="term" value="F:DNA-binding transcription factor activity"/>
    <property type="evidence" value="ECO:0007669"/>
    <property type="project" value="InterPro"/>
</dbReference>
<feature type="domain" description="HTH marR-type" evidence="9">
    <location>
        <begin position="17"/>
        <end position="147"/>
    </location>
</feature>
<evidence type="ECO:0000259" key="9">
    <source>
        <dbReference type="PROSITE" id="PS50995"/>
    </source>
</evidence>
<sequence>MLIEEHKEGIFMPNHLDNQLCFLLYATSKEIIRHYTSLLKPYDLTYTGYITILALEENEQITVKELGQRLFLDSGTLTPLLKKLEAKGYICRERSKDDERQMQIYLTEEGNKVRRKLPEVSRQVMKQSNISEQQFIQLKNVLQDIIHNDWALKDKN</sequence>
<protein>
    <recommendedName>
        <fullName evidence="7">HTH-type transcriptional regulator SarZ</fullName>
    </recommendedName>
    <alternativeName>
        <fullName evidence="8">Staphylococcal accessory regulator Z</fullName>
    </alternativeName>
</protein>
<dbReference type="PANTHER" id="PTHR42756:SF1">
    <property type="entry name" value="TRANSCRIPTIONAL REPRESSOR OF EMRAB OPERON"/>
    <property type="match status" value="1"/>
</dbReference>
<keyword evidence="2" id="KW-0963">Cytoplasm</keyword>
<dbReference type="SMART" id="SM00347">
    <property type="entry name" value="HTH_MARR"/>
    <property type="match status" value="1"/>
</dbReference>
<dbReference type="PRINTS" id="PR00598">
    <property type="entry name" value="HTHMARR"/>
</dbReference>
<evidence type="ECO:0000256" key="2">
    <source>
        <dbReference type="ARBA" id="ARBA00022490"/>
    </source>
</evidence>
<dbReference type="InterPro" id="IPR036388">
    <property type="entry name" value="WH-like_DNA-bd_sf"/>
</dbReference>
<dbReference type="AlphaFoldDB" id="B1HQ76"/>
<dbReference type="EnsemblBacteria" id="ACA40719">
    <property type="protein sequence ID" value="ACA40719"/>
    <property type="gene ID" value="Bsph_3210"/>
</dbReference>
<keyword evidence="5" id="KW-0804">Transcription</keyword>
<dbReference type="PROSITE" id="PS50995">
    <property type="entry name" value="HTH_MARR_2"/>
    <property type="match status" value="1"/>
</dbReference>
<comment type="subcellular location">
    <subcellularLocation>
        <location evidence="1">Cytoplasm</location>
    </subcellularLocation>
</comment>
<evidence type="ECO:0000313" key="11">
    <source>
        <dbReference type="Proteomes" id="UP000002164"/>
    </source>
</evidence>
<evidence type="ECO:0000256" key="5">
    <source>
        <dbReference type="ARBA" id="ARBA00023163"/>
    </source>
</evidence>
<dbReference type="Proteomes" id="UP000002164">
    <property type="component" value="Chromosome"/>
</dbReference>
<evidence type="ECO:0000256" key="7">
    <source>
        <dbReference type="ARBA" id="ARBA00047188"/>
    </source>
</evidence>
<reference evidence="10 11" key="1">
    <citation type="journal article" date="2008" name="J. Bacteriol.">
        <title>Complete genome sequence of the mosquitocidal bacterium Bacillus sphaericus C3-41 and comparison with those of closely related Bacillus species.</title>
        <authorList>
            <person name="Hu X."/>
            <person name="Fan W."/>
            <person name="Han B."/>
            <person name="Liu H."/>
            <person name="Zheng D."/>
            <person name="Li Q."/>
            <person name="Dong W."/>
            <person name="Yan J."/>
            <person name="Gao M."/>
            <person name="Berry C."/>
            <person name="Yuan Z."/>
        </authorList>
    </citation>
    <scope>NUCLEOTIDE SEQUENCE [LARGE SCALE GENOMIC DNA]</scope>
    <source>
        <strain evidence="10 11">C3-41</strain>
    </source>
</reference>
<dbReference type="InterPro" id="IPR036390">
    <property type="entry name" value="WH_DNA-bd_sf"/>
</dbReference>
<dbReference type="EMBL" id="CP000817">
    <property type="protein sequence ID" value="ACA40719.1"/>
    <property type="molecule type" value="Genomic_DNA"/>
</dbReference>
<evidence type="ECO:0000256" key="6">
    <source>
        <dbReference type="ARBA" id="ARBA00046337"/>
    </source>
</evidence>
<dbReference type="KEGG" id="lsp:Bsph_3210"/>
<dbReference type="FunFam" id="1.10.10.10:FF:000163">
    <property type="entry name" value="MarR family transcriptional regulator"/>
    <property type="match status" value="1"/>
</dbReference>
<evidence type="ECO:0000313" key="10">
    <source>
        <dbReference type="EMBL" id="ACA40719.1"/>
    </source>
</evidence>
<accession>B1HQ76</accession>
<dbReference type="Pfam" id="PF22381">
    <property type="entry name" value="Staph_reg_Sar_Rot"/>
    <property type="match status" value="1"/>
</dbReference>
<dbReference type="Gene3D" id="1.10.10.10">
    <property type="entry name" value="Winged helix-like DNA-binding domain superfamily/Winged helix DNA-binding domain"/>
    <property type="match status" value="1"/>
</dbReference>
<dbReference type="GO" id="GO:0005737">
    <property type="term" value="C:cytoplasm"/>
    <property type="evidence" value="ECO:0007669"/>
    <property type="project" value="UniProtKB-SubCell"/>
</dbReference>
<comment type="similarity">
    <text evidence="6">Belongs to the SarZ family.</text>
</comment>
<dbReference type="GO" id="GO:0003677">
    <property type="term" value="F:DNA binding"/>
    <property type="evidence" value="ECO:0007669"/>
    <property type="project" value="UniProtKB-KW"/>
</dbReference>
<dbReference type="HOGENOM" id="CLU_083287_3_2_9"/>
<keyword evidence="4" id="KW-0238">DNA-binding</keyword>
<proteinExistence type="inferred from homology"/>